<evidence type="ECO:0000313" key="11">
    <source>
        <dbReference type="EMBL" id="API81371.1"/>
    </source>
</evidence>
<accession>A0A1L4BJ97</accession>
<dbReference type="Pfam" id="PF08102">
    <property type="entry name" value="Antimicrobial_7"/>
    <property type="match status" value="1"/>
</dbReference>
<evidence type="ECO:0000256" key="1">
    <source>
        <dbReference type="ARBA" id="ARBA00004175"/>
    </source>
</evidence>
<feature type="signal peptide" evidence="10">
    <location>
        <begin position="1"/>
        <end position="23"/>
    </location>
</feature>
<keyword evidence="4" id="KW-0964">Secreted</keyword>
<keyword evidence="9" id="KW-1053">Target membrane</keyword>
<keyword evidence="6" id="KW-1052">Target cell membrane</keyword>
<keyword evidence="7" id="KW-0044">Antibiotic</keyword>
<comment type="similarity">
    <text evidence="3">Belongs to the non-disulfide-bridged peptide (NDBP) superfamily. Long chain multifunctional peptide (group 2) family.</text>
</comment>
<evidence type="ECO:0000256" key="2">
    <source>
        <dbReference type="ARBA" id="ARBA00004613"/>
    </source>
</evidence>
<dbReference type="InterPro" id="IPR012526">
    <property type="entry name" value="Antimicrobial_7"/>
</dbReference>
<dbReference type="EMBL" id="KX924508">
    <property type="protein sequence ID" value="API81371.1"/>
    <property type="molecule type" value="mRNA"/>
</dbReference>
<proteinExistence type="evidence at transcript level"/>
<reference evidence="11" key="1">
    <citation type="journal article" date="2016" name="Toxicon">
        <title>The first report on transcriptome analysis of the venom gland of Iranian scorpion, Hemiscorpius lepturus.</title>
        <authorList>
            <person name="Kazemi-Lomedasht F."/>
            <person name="Khalaj V."/>
            <person name="Bagheri K.P."/>
            <person name="Behdani M."/>
            <person name="Shahbazzadeh D."/>
        </authorList>
    </citation>
    <scope>NUCLEOTIDE SEQUENCE</scope>
    <source>
        <strain evidence="11">HLAMP2</strain>
        <tissue evidence="11">Venom gland</tissue>
    </source>
</reference>
<evidence type="ECO:0000256" key="3">
    <source>
        <dbReference type="ARBA" id="ARBA00007654"/>
    </source>
</evidence>
<evidence type="ECO:0000256" key="9">
    <source>
        <dbReference type="ARBA" id="ARBA00023298"/>
    </source>
</evidence>
<dbReference type="GO" id="GO:0044179">
    <property type="term" value="P:hemolysis in another organism"/>
    <property type="evidence" value="ECO:0007669"/>
    <property type="project" value="InterPro"/>
</dbReference>
<evidence type="ECO:0000256" key="8">
    <source>
        <dbReference type="ARBA" id="ARBA00023136"/>
    </source>
</evidence>
<sequence length="78" mass="8777">MNRKLLLVSLIVTMLVMQQPAEAGFWKWAKKLWKSPVVQKLKSKALNAAKDLVAEKIGATPPEAGQMPFDEFMDVLYS</sequence>
<keyword evidence="10" id="KW-0732">Signal</keyword>
<evidence type="ECO:0000256" key="6">
    <source>
        <dbReference type="ARBA" id="ARBA00022537"/>
    </source>
</evidence>
<dbReference type="GO" id="GO:0042742">
    <property type="term" value="P:defense response to bacterium"/>
    <property type="evidence" value="ECO:0007669"/>
    <property type="project" value="UniProtKB-KW"/>
</dbReference>
<dbReference type="AlphaFoldDB" id="A0A1L4BJ97"/>
<name>A0A1L4BJ97_HEMLE</name>
<evidence type="ECO:0000256" key="10">
    <source>
        <dbReference type="SAM" id="SignalP"/>
    </source>
</evidence>
<organism evidence="11">
    <name type="scientific">Hemiscorpius lepturus</name>
    <name type="common">Scorpion</name>
    <dbReference type="NCBI Taxonomy" id="520031"/>
    <lineage>
        <taxon>Eukaryota</taxon>
        <taxon>Metazoa</taxon>
        <taxon>Ecdysozoa</taxon>
        <taxon>Arthropoda</taxon>
        <taxon>Chelicerata</taxon>
        <taxon>Arachnida</taxon>
        <taxon>Scorpiones</taxon>
        <taxon>Iurida</taxon>
        <taxon>Scorpionoidea</taxon>
        <taxon>Hemiscorpiidae</taxon>
    </lineage>
</organism>
<dbReference type="GO" id="GO:0044218">
    <property type="term" value="C:other organism cell membrane"/>
    <property type="evidence" value="ECO:0007669"/>
    <property type="project" value="UniProtKB-KW"/>
</dbReference>
<evidence type="ECO:0000256" key="5">
    <source>
        <dbReference type="ARBA" id="ARBA00022529"/>
    </source>
</evidence>
<keyword evidence="5" id="KW-0929">Antimicrobial</keyword>
<evidence type="ECO:0000256" key="7">
    <source>
        <dbReference type="ARBA" id="ARBA00023022"/>
    </source>
</evidence>
<dbReference type="GO" id="GO:0005576">
    <property type="term" value="C:extracellular region"/>
    <property type="evidence" value="ECO:0007669"/>
    <property type="project" value="UniProtKB-SubCell"/>
</dbReference>
<comment type="subcellular location">
    <subcellularLocation>
        <location evidence="2">Secreted</location>
    </subcellularLocation>
    <subcellularLocation>
        <location evidence="1">Target cell membrane</location>
    </subcellularLocation>
</comment>
<evidence type="ECO:0000256" key="4">
    <source>
        <dbReference type="ARBA" id="ARBA00022525"/>
    </source>
</evidence>
<feature type="chain" id="PRO_5009857936" evidence="10">
    <location>
        <begin position="24"/>
        <end position="78"/>
    </location>
</feature>
<protein>
    <submittedName>
        <fullName evidence="11">Venom toxin</fullName>
    </submittedName>
</protein>
<keyword evidence="8" id="KW-0472">Membrane</keyword>